<evidence type="ECO:0000313" key="2">
    <source>
        <dbReference type="EMBL" id="EPX60785.1"/>
    </source>
</evidence>
<name>S9P8L3_CYSF2</name>
<dbReference type="Gene3D" id="1.10.101.10">
    <property type="entry name" value="PGBD-like superfamily/PGBD"/>
    <property type="match status" value="1"/>
</dbReference>
<accession>S9P8L3</accession>
<dbReference type="OrthoDB" id="9816507at2"/>
<feature type="domain" description="Peptidoglycan binding-like" evidence="1">
    <location>
        <begin position="46"/>
        <end position="100"/>
    </location>
</feature>
<organism evidence="2 3">
    <name type="scientific">Cystobacter fuscus (strain ATCC 25194 / DSM 2262 / NBRC 100088 / M29)</name>
    <dbReference type="NCBI Taxonomy" id="1242864"/>
    <lineage>
        <taxon>Bacteria</taxon>
        <taxon>Pseudomonadati</taxon>
        <taxon>Myxococcota</taxon>
        <taxon>Myxococcia</taxon>
        <taxon>Myxococcales</taxon>
        <taxon>Cystobacterineae</taxon>
        <taxon>Archangiaceae</taxon>
        <taxon>Cystobacter</taxon>
    </lineage>
</organism>
<comment type="caution">
    <text evidence="2">The sequence shown here is derived from an EMBL/GenBank/DDBJ whole genome shotgun (WGS) entry which is preliminary data.</text>
</comment>
<gene>
    <name evidence="2" type="ORF">D187_001434</name>
</gene>
<dbReference type="SUPFAM" id="SSF47090">
    <property type="entry name" value="PGBD-like"/>
    <property type="match status" value="1"/>
</dbReference>
<dbReference type="RefSeq" id="WP_002626574.1">
    <property type="nucleotide sequence ID" value="NZ_ANAH02000011.1"/>
</dbReference>
<protein>
    <recommendedName>
        <fullName evidence="1">Peptidoglycan binding-like domain-containing protein</fullName>
    </recommendedName>
</protein>
<dbReference type="InterPro" id="IPR036365">
    <property type="entry name" value="PGBD-like_sf"/>
</dbReference>
<dbReference type="Proteomes" id="UP000011682">
    <property type="component" value="Unassembled WGS sequence"/>
</dbReference>
<dbReference type="PROSITE" id="PS51257">
    <property type="entry name" value="PROKAR_LIPOPROTEIN"/>
    <property type="match status" value="1"/>
</dbReference>
<evidence type="ECO:0000313" key="3">
    <source>
        <dbReference type="Proteomes" id="UP000011682"/>
    </source>
</evidence>
<dbReference type="InterPro" id="IPR002477">
    <property type="entry name" value="Peptidoglycan-bd-like"/>
</dbReference>
<dbReference type="EMBL" id="ANAH02000011">
    <property type="protein sequence ID" value="EPX60785.1"/>
    <property type="molecule type" value="Genomic_DNA"/>
</dbReference>
<dbReference type="Pfam" id="PF01471">
    <property type="entry name" value="PG_binding_1"/>
    <property type="match status" value="1"/>
</dbReference>
<evidence type="ECO:0000259" key="1">
    <source>
        <dbReference type="Pfam" id="PF01471"/>
    </source>
</evidence>
<sequence length="112" mass="12161">MPKTSRIALLALALCGCVEDREQARQEATQKPVEVALDPEALLQKGAVKRIQEALASNDFREEWKEGVLDGATSAALRRAQKAHRLPATGVPDARTMEALGLAPGDVFERLK</sequence>
<dbReference type="AlphaFoldDB" id="S9P8L3"/>
<proteinExistence type="predicted"/>
<keyword evidence="3" id="KW-1185">Reference proteome</keyword>
<dbReference type="InterPro" id="IPR036366">
    <property type="entry name" value="PGBDSf"/>
</dbReference>
<reference evidence="2" key="1">
    <citation type="submission" date="2013-05" db="EMBL/GenBank/DDBJ databases">
        <title>Genome assembly of Cystobacter fuscus DSM 2262.</title>
        <authorList>
            <person name="Sharma G."/>
            <person name="Khatri I."/>
            <person name="Kaur C."/>
            <person name="Mayilraj S."/>
            <person name="Subramanian S."/>
        </authorList>
    </citation>
    <scope>NUCLEOTIDE SEQUENCE [LARGE SCALE GENOMIC DNA]</scope>
    <source>
        <strain evidence="2">DSM 2262</strain>
    </source>
</reference>